<dbReference type="InterPro" id="IPR004516">
    <property type="entry name" value="HisRS/HisZ"/>
</dbReference>
<reference evidence="12 13" key="1">
    <citation type="submission" date="2016-10" db="EMBL/GenBank/DDBJ databases">
        <authorList>
            <person name="de Groot N.N."/>
        </authorList>
    </citation>
    <scope>NUCLEOTIDE SEQUENCE [LARGE SCALE GENOMIC DNA]</scope>
    <source>
        <strain evidence="12 13">DSM 25584</strain>
    </source>
</reference>
<dbReference type="GO" id="GO:0016757">
    <property type="term" value="F:glycosyltransferase activity"/>
    <property type="evidence" value="ECO:0007669"/>
    <property type="project" value="UniProtKB-KW"/>
</dbReference>
<dbReference type="InterPro" id="IPR006195">
    <property type="entry name" value="aa-tRNA-synth_II"/>
</dbReference>
<dbReference type="AlphaFoldDB" id="A0A1G7L7G5"/>
<evidence type="ECO:0000256" key="7">
    <source>
        <dbReference type="ARBA" id="ARBA00022490"/>
    </source>
</evidence>
<evidence type="ECO:0000313" key="13">
    <source>
        <dbReference type="Proteomes" id="UP000199415"/>
    </source>
</evidence>
<comment type="miscellaneous">
    <text evidence="9">This function is generally fulfilled by the C-terminal part of HisG, which is missing in some bacteria such as this one.</text>
</comment>
<dbReference type="InterPro" id="IPR041715">
    <property type="entry name" value="HisRS-like_core"/>
</dbReference>
<dbReference type="PIRSF" id="PIRSF001549">
    <property type="entry name" value="His-tRNA_synth"/>
    <property type="match status" value="1"/>
</dbReference>
<comment type="subunit">
    <text evidence="5">Homodimer.</text>
</comment>
<feature type="binding site" evidence="10">
    <location>
        <position position="132"/>
    </location>
    <ligand>
        <name>L-histidine</name>
        <dbReference type="ChEBI" id="CHEBI:57595"/>
    </ligand>
</feature>
<organism evidence="12 13">
    <name type="scientific">Limimonas halophila</name>
    <dbReference type="NCBI Taxonomy" id="1082479"/>
    <lineage>
        <taxon>Bacteria</taxon>
        <taxon>Pseudomonadati</taxon>
        <taxon>Pseudomonadota</taxon>
        <taxon>Alphaproteobacteria</taxon>
        <taxon>Rhodospirillales</taxon>
        <taxon>Rhodovibrionaceae</taxon>
        <taxon>Limimonas</taxon>
    </lineage>
</organism>
<feature type="binding site" evidence="10">
    <location>
        <begin position="84"/>
        <end position="86"/>
    </location>
    <ligand>
        <name>L-histidine</name>
        <dbReference type="ChEBI" id="CHEBI:57595"/>
    </ligand>
</feature>
<comment type="subunit">
    <text evidence="4 9">Heteromultimer composed of HisG and HisZ subunits.</text>
</comment>
<dbReference type="InterPro" id="IPR004517">
    <property type="entry name" value="HisZ"/>
</dbReference>
<feature type="binding site" evidence="10">
    <location>
        <position position="268"/>
    </location>
    <ligand>
        <name>L-histidine</name>
        <dbReference type="ChEBI" id="CHEBI:57595"/>
    </ligand>
</feature>
<keyword evidence="12" id="KW-0808">Transferase</keyword>
<feature type="domain" description="Aminoacyl-transfer RNA synthetases class-II family profile" evidence="11">
    <location>
        <begin position="36"/>
        <end position="333"/>
    </location>
</feature>
<dbReference type="PANTHER" id="PTHR43707">
    <property type="entry name" value="HISTIDYL-TRNA SYNTHETASE"/>
    <property type="match status" value="1"/>
</dbReference>
<comment type="function">
    <text evidence="8 9">Required for the first step of histidine biosynthesis. May allow the feedback regulation of ATP phosphoribosyltransferase activity by histidine.</text>
</comment>
<dbReference type="SUPFAM" id="SSF55681">
    <property type="entry name" value="Class II aaRS and biotin synthetases"/>
    <property type="match status" value="1"/>
</dbReference>
<dbReference type="GO" id="GO:0005737">
    <property type="term" value="C:cytoplasm"/>
    <property type="evidence" value="ECO:0007669"/>
    <property type="project" value="UniProtKB-SubCell"/>
</dbReference>
<dbReference type="EMBL" id="FNCE01000001">
    <property type="protein sequence ID" value="SDF45502.1"/>
    <property type="molecule type" value="Genomic_DNA"/>
</dbReference>
<dbReference type="RefSeq" id="WP_090018209.1">
    <property type="nucleotide sequence ID" value="NZ_FNCE01000001.1"/>
</dbReference>
<dbReference type="GO" id="GO:0006427">
    <property type="term" value="P:histidyl-tRNA aminoacylation"/>
    <property type="evidence" value="ECO:0007669"/>
    <property type="project" value="TreeGrafter"/>
</dbReference>
<dbReference type="InterPro" id="IPR045864">
    <property type="entry name" value="aa-tRNA-synth_II/BPL/LPL"/>
</dbReference>
<protein>
    <recommendedName>
        <fullName evidence="6 9">ATP phosphoribosyltransferase regulatory subunit</fullName>
    </recommendedName>
</protein>
<keyword evidence="7 9" id="KW-0963">Cytoplasm</keyword>
<dbReference type="Pfam" id="PF13393">
    <property type="entry name" value="tRNA-synt_His"/>
    <property type="match status" value="1"/>
</dbReference>
<dbReference type="HAMAP" id="MF_00125">
    <property type="entry name" value="HisZ"/>
    <property type="match status" value="1"/>
</dbReference>
<feature type="binding site" evidence="10">
    <location>
        <position position="128"/>
    </location>
    <ligand>
        <name>L-histidine</name>
        <dbReference type="ChEBI" id="CHEBI:57595"/>
    </ligand>
</feature>
<comment type="similarity">
    <text evidence="3 9">Belongs to the class-II aminoacyl-tRNA synthetase family. HisZ subfamily.</text>
</comment>
<feature type="binding site" evidence="10">
    <location>
        <position position="114"/>
    </location>
    <ligand>
        <name>L-histidine</name>
        <dbReference type="ChEBI" id="CHEBI:57595"/>
    </ligand>
</feature>
<keyword evidence="9" id="KW-0368">Histidine biosynthesis</keyword>
<evidence type="ECO:0000256" key="8">
    <source>
        <dbReference type="ARBA" id="ARBA00025246"/>
    </source>
</evidence>
<dbReference type="OrthoDB" id="9769617at2"/>
<comment type="subcellular location">
    <subcellularLocation>
        <location evidence="1 9">Cytoplasm</location>
    </subcellularLocation>
</comment>
<dbReference type="UniPathway" id="UPA00031">
    <property type="reaction ID" value="UER00006"/>
</dbReference>
<evidence type="ECO:0000256" key="1">
    <source>
        <dbReference type="ARBA" id="ARBA00004496"/>
    </source>
</evidence>
<evidence type="ECO:0000256" key="2">
    <source>
        <dbReference type="ARBA" id="ARBA00004667"/>
    </source>
</evidence>
<dbReference type="GO" id="GO:0000105">
    <property type="term" value="P:L-histidine biosynthetic process"/>
    <property type="evidence" value="ECO:0007669"/>
    <property type="project" value="UniProtKB-UniRule"/>
</dbReference>
<evidence type="ECO:0000256" key="5">
    <source>
        <dbReference type="ARBA" id="ARBA00011738"/>
    </source>
</evidence>
<evidence type="ECO:0000259" key="11">
    <source>
        <dbReference type="PROSITE" id="PS50862"/>
    </source>
</evidence>
<dbReference type="GO" id="GO:0004821">
    <property type="term" value="F:histidine-tRNA ligase activity"/>
    <property type="evidence" value="ECO:0007669"/>
    <property type="project" value="TreeGrafter"/>
</dbReference>
<evidence type="ECO:0000256" key="4">
    <source>
        <dbReference type="ARBA" id="ARBA00011496"/>
    </source>
</evidence>
<accession>A0A1G7L7G5</accession>
<evidence type="ECO:0000256" key="10">
    <source>
        <dbReference type="PIRSR" id="PIRSR001549-1"/>
    </source>
</evidence>
<evidence type="ECO:0000256" key="9">
    <source>
        <dbReference type="HAMAP-Rule" id="MF_00125"/>
    </source>
</evidence>
<keyword evidence="12" id="KW-0328">Glycosyltransferase</keyword>
<dbReference type="Gene3D" id="3.30.930.10">
    <property type="entry name" value="Bira Bifunctional Protein, Domain 2"/>
    <property type="match status" value="1"/>
</dbReference>
<dbReference type="STRING" id="1082479.SAMN05216241_101150"/>
<name>A0A1G7L7G5_9PROT</name>
<proteinExistence type="inferred from homology"/>
<sequence>MTRTPANALLPNGLQDVLPPDADHEAAAVERLMSCFAGHGYERVKPPMLEFEDALLAGAGAALGAQTFRLMDPVSQKMLGLRADVTPQVARVAASRLGHAPRPLRLCYAGQVLRTAGSQLRPERQFAQVGAELIGTDAEAADAEAVTMAVEALQEVGVPRLSVDLNLPPLVGALAAHLGVDADTTDRLRQALDRKDAASVDTLAGEHAELFRGLLRAVGPAETALPRLQALDLPDAIRPEAERLARVVERVRAALPELTLTVDPVEHRGFEYQTGVSFTLYARGVRAEVGRGGRYTADANVGATEAATGFTVFMDTVMRALPAAPRAERLYVPAGTDPSIARGLRADGWVTVAGLEPEPDAEAEAARLGCGHIYRDGRVAAVRTGSGSG</sequence>
<evidence type="ECO:0000313" key="12">
    <source>
        <dbReference type="EMBL" id="SDF45502.1"/>
    </source>
</evidence>
<gene>
    <name evidence="9" type="primary">hisZ</name>
    <name evidence="12" type="ORF">SAMN05216241_101150</name>
</gene>
<evidence type="ECO:0000256" key="3">
    <source>
        <dbReference type="ARBA" id="ARBA00005539"/>
    </source>
</evidence>
<evidence type="ECO:0000256" key="6">
    <source>
        <dbReference type="ARBA" id="ARBA00020397"/>
    </source>
</evidence>
<dbReference type="Proteomes" id="UP000199415">
    <property type="component" value="Unassembled WGS sequence"/>
</dbReference>
<comment type="pathway">
    <text evidence="2 9">Amino-acid biosynthesis; L-histidine biosynthesis; L-histidine from 5-phospho-alpha-D-ribose 1-diphosphate: step 1/9.</text>
</comment>
<keyword evidence="13" id="KW-1185">Reference proteome</keyword>
<keyword evidence="9" id="KW-0028">Amino-acid biosynthesis</keyword>
<dbReference type="PROSITE" id="PS50862">
    <property type="entry name" value="AA_TRNA_LIGASE_II"/>
    <property type="match status" value="1"/>
</dbReference>
<dbReference type="PANTHER" id="PTHR43707:SF1">
    <property type="entry name" value="HISTIDINE--TRNA LIGASE, MITOCHONDRIAL-RELATED"/>
    <property type="match status" value="1"/>
</dbReference>